<comment type="similarity">
    <text evidence="1">Belongs to the 4-hydroxybenzoyl-CoA thioesterase family.</text>
</comment>
<dbReference type="CDD" id="cd00586">
    <property type="entry name" value="4HBT"/>
    <property type="match status" value="1"/>
</dbReference>
<keyword evidence="2" id="KW-0378">Hydrolase</keyword>
<dbReference type="InterPro" id="IPR006684">
    <property type="entry name" value="YbgC/YbaW"/>
</dbReference>
<dbReference type="Gene3D" id="3.10.129.10">
    <property type="entry name" value="Hotdog Thioesterase"/>
    <property type="match status" value="1"/>
</dbReference>
<dbReference type="NCBIfam" id="TIGR00051">
    <property type="entry name" value="YbgC/FadM family acyl-CoA thioesterase"/>
    <property type="match status" value="1"/>
</dbReference>
<dbReference type="PANTHER" id="PTHR31793">
    <property type="entry name" value="4-HYDROXYBENZOYL-COA THIOESTERASE FAMILY MEMBER"/>
    <property type="match status" value="1"/>
</dbReference>
<dbReference type="RefSeq" id="WP_150459156.1">
    <property type="nucleotide sequence ID" value="NZ_VYKK01000022.1"/>
</dbReference>
<proteinExistence type="inferred from homology"/>
<accession>A0A5J5G085</accession>
<organism evidence="3 4">
    <name type="scientific">Paenibacillus spiritus</name>
    <dbReference type="NCBI Taxonomy" id="2496557"/>
    <lineage>
        <taxon>Bacteria</taxon>
        <taxon>Bacillati</taxon>
        <taxon>Bacillota</taxon>
        <taxon>Bacilli</taxon>
        <taxon>Bacillales</taxon>
        <taxon>Paenibacillaceae</taxon>
        <taxon>Paenibacillus</taxon>
    </lineage>
</organism>
<dbReference type="InterPro" id="IPR050563">
    <property type="entry name" value="4-hydroxybenzoyl-CoA_TE"/>
</dbReference>
<sequence>MRKNAVALPGSWHGTPLRVRYQETDGMGVVYHSNYLNWFEVARTEMLRELGFAYRMLEEQGVMLPVTAAELQYKSPARYDDQIRVYTRVSAFSPLRMAFEYEVRRSDGLDGEEAPAGSGDLLVTGKTEHVWVDRTWKPCRLERVLPEQFAALAEALR</sequence>
<evidence type="ECO:0000256" key="2">
    <source>
        <dbReference type="ARBA" id="ARBA00022801"/>
    </source>
</evidence>
<evidence type="ECO:0000313" key="3">
    <source>
        <dbReference type="EMBL" id="KAA8999724.1"/>
    </source>
</evidence>
<dbReference type="PIRSF" id="PIRSF003230">
    <property type="entry name" value="YbgC"/>
    <property type="match status" value="1"/>
</dbReference>
<dbReference type="GO" id="GO:0047617">
    <property type="term" value="F:fatty acyl-CoA hydrolase activity"/>
    <property type="evidence" value="ECO:0007669"/>
    <property type="project" value="TreeGrafter"/>
</dbReference>
<gene>
    <name evidence="3" type="ORF">F4V43_15465</name>
</gene>
<evidence type="ECO:0000256" key="1">
    <source>
        <dbReference type="ARBA" id="ARBA00005953"/>
    </source>
</evidence>
<dbReference type="Proteomes" id="UP000367750">
    <property type="component" value="Unassembled WGS sequence"/>
</dbReference>
<dbReference type="InterPro" id="IPR008272">
    <property type="entry name" value="HB-CoA_thioesterase_AS"/>
</dbReference>
<dbReference type="OrthoDB" id="9800856at2"/>
<protein>
    <submittedName>
        <fullName evidence="3">Acyl-CoA thioesterase</fullName>
    </submittedName>
</protein>
<dbReference type="PROSITE" id="PS01328">
    <property type="entry name" value="4HBCOA_THIOESTERASE"/>
    <property type="match status" value="1"/>
</dbReference>
<dbReference type="AlphaFoldDB" id="A0A5J5G085"/>
<evidence type="ECO:0000313" key="4">
    <source>
        <dbReference type="Proteomes" id="UP000367750"/>
    </source>
</evidence>
<dbReference type="Pfam" id="PF13279">
    <property type="entry name" value="4HBT_2"/>
    <property type="match status" value="1"/>
</dbReference>
<dbReference type="SUPFAM" id="SSF54637">
    <property type="entry name" value="Thioesterase/thiol ester dehydrase-isomerase"/>
    <property type="match status" value="1"/>
</dbReference>
<dbReference type="InterPro" id="IPR029069">
    <property type="entry name" value="HotDog_dom_sf"/>
</dbReference>
<name>A0A5J5G085_9BACL</name>
<comment type="caution">
    <text evidence="3">The sequence shown here is derived from an EMBL/GenBank/DDBJ whole genome shotgun (WGS) entry which is preliminary data.</text>
</comment>
<reference evidence="3 4" key="1">
    <citation type="submission" date="2019-09" db="EMBL/GenBank/DDBJ databases">
        <title>Bacillus ochoae sp. nov., Paenibacillus whitsoniae sp. nov., Paenibacillus spiritus sp. nov. Isolated from the Mars Exploration Rover during spacecraft assembly.</title>
        <authorList>
            <person name="Seuylemezian A."/>
            <person name="Vaishampayan P."/>
        </authorList>
    </citation>
    <scope>NUCLEOTIDE SEQUENCE [LARGE SCALE GENOMIC DNA]</scope>
    <source>
        <strain evidence="3 4">MER_111</strain>
    </source>
</reference>
<keyword evidence="4" id="KW-1185">Reference proteome</keyword>
<dbReference type="EMBL" id="VYKK01000022">
    <property type="protein sequence ID" value="KAA8999724.1"/>
    <property type="molecule type" value="Genomic_DNA"/>
</dbReference>
<dbReference type="PANTHER" id="PTHR31793:SF27">
    <property type="entry name" value="NOVEL THIOESTERASE SUPERFAMILY DOMAIN AND SAPOSIN A-TYPE DOMAIN CONTAINING PROTEIN (0610012H03RIK)"/>
    <property type="match status" value="1"/>
</dbReference>